<evidence type="ECO:0000313" key="1">
    <source>
        <dbReference type="EMBL" id="AFM41007.1"/>
    </source>
</evidence>
<dbReference type="STRING" id="646529.Desaci_2032"/>
<sequence length="115" mass="13317">MTNSDRLIMEIKGIDLTPDELNIYLEENLLVGTTEYIPTSKTNKRNILKAALSILESVANQPDLMKNYKQDDISIYQFHENLEKRIDALTYKIRQIPDDTQTYADGASFFYMFAD</sequence>
<dbReference type="AlphaFoldDB" id="I4D5D3"/>
<dbReference type="HOGENOM" id="CLU_153784_0_0_9"/>
<protein>
    <submittedName>
        <fullName evidence="1">Uncharacterized protein</fullName>
    </submittedName>
</protein>
<proteinExistence type="predicted"/>
<gene>
    <name evidence="1" type="ordered locus">Desaci_2032</name>
</gene>
<dbReference type="OrthoDB" id="48873at2"/>
<organism evidence="1 2">
    <name type="scientific">Desulfosporosinus acidiphilus (strain DSM 22704 / JCM 16185 / SJ4)</name>
    <dbReference type="NCBI Taxonomy" id="646529"/>
    <lineage>
        <taxon>Bacteria</taxon>
        <taxon>Bacillati</taxon>
        <taxon>Bacillota</taxon>
        <taxon>Clostridia</taxon>
        <taxon>Eubacteriales</taxon>
        <taxon>Desulfitobacteriaceae</taxon>
        <taxon>Desulfosporosinus</taxon>
    </lineage>
</organism>
<dbReference type="Proteomes" id="UP000002892">
    <property type="component" value="Chromosome"/>
</dbReference>
<evidence type="ECO:0000313" key="2">
    <source>
        <dbReference type="Proteomes" id="UP000002892"/>
    </source>
</evidence>
<dbReference type="eggNOG" id="ENOG5031UJ7">
    <property type="taxonomic scope" value="Bacteria"/>
</dbReference>
<name>I4D5D3_DESAJ</name>
<dbReference type="EMBL" id="CP003639">
    <property type="protein sequence ID" value="AFM41007.1"/>
    <property type="molecule type" value="Genomic_DNA"/>
</dbReference>
<reference evidence="1 2" key="1">
    <citation type="journal article" date="2012" name="J. Bacteriol.">
        <title>Complete genome sequences of Desulfosporosinus orientis DSM765T, Desulfosporosinus youngiae DSM17734T, Desulfosporosinus meridiei DSM13257T, and Desulfosporosinus acidiphilus DSM22704T.</title>
        <authorList>
            <person name="Pester M."/>
            <person name="Brambilla E."/>
            <person name="Alazard D."/>
            <person name="Rattei T."/>
            <person name="Weinmaier T."/>
            <person name="Han J."/>
            <person name="Lucas S."/>
            <person name="Lapidus A."/>
            <person name="Cheng J.F."/>
            <person name="Goodwin L."/>
            <person name="Pitluck S."/>
            <person name="Peters L."/>
            <person name="Ovchinnikova G."/>
            <person name="Teshima H."/>
            <person name="Detter J.C."/>
            <person name="Han C.S."/>
            <person name="Tapia R."/>
            <person name="Land M.L."/>
            <person name="Hauser L."/>
            <person name="Kyrpides N.C."/>
            <person name="Ivanova N.N."/>
            <person name="Pagani I."/>
            <person name="Huntmann M."/>
            <person name="Wei C.L."/>
            <person name="Davenport K.W."/>
            <person name="Daligault H."/>
            <person name="Chain P.S."/>
            <person name="Chen A."/>
            <person name="Mavromatis K."/>
            <person name="Markowitz V."/>
            <person name="Szeto E."/>
            <person name="Mikhailova N."/>
            <person name="Pati A."/>
            <person name="Wagner M."/>
            <person name="Woyke T."/>
            <person name="Ollivier B."/>
            <person name="Klenk H.P."/>
            <person name="Spring S."/>
            <person name="Loy A."/>
        </authorList>
    </citation>
    <scope>NUCLEOTIDE SEQUENCE [LARGE SCALE GENOMIC DNA]</scope>
    <source>
        <strain evidence="2">DSM 22704 / JCM 16185 / SJ4</strain>
    </source>
</reference>
<keyword evidence="2" id="KW-1185">Reference proteome</keyword>
<dbReference type="KEGG" id="dai:Desaci_2032"/>
<dbReference type="RefSeq" id="WP_014827011.1">
    <property type="nucleotide sequence ID" value="NC_018068.1"/>
</dbReference>
<accession>I4D5D3</accession>